<dbReference type="EMBL" id="CP009111">
    <property type="protein sequence ID" value="ANS27274.1"/>
    <property type="molecule type" value="Genomic_DNA"/>
</dbReference>
<accession>A0A1B1K3S5</accession>
<dbReference type="RefSeq" id="WP_064080685.1">
    <property type="nucleotide sequence ID" value="NZ_CAJUXZ010000001.1"/>
</dbReference>
<dbReference type="Pfam" id="PF07063">
    <property type="entry name" value="HGLS"/>
    <property type="match status" value="1"/>
</dbReference>
<gene>
    <name evidence="8" type="ORF">R1CP_12830</name>
</gene>
<evidence type="ECO:0000256" key="7">
    <source>
        <dbReference type="ARBA" id="ARBA00035045"/>
    </source>
</evidence>
<keyword evidence="4" id="KW-0408">Iron</keyword>
<sequence length="384" mass="42120">MVETWELRARFARALAATYGREVPAYDTLAEVAGAVNADFAARHPADAERRGGLARITSERRGAIRLGGPTELRQAAILFAGFGMHPVGCYDLRDAPAPAPVVSTAFRPVDPIELARNPFGMFTSMLTTADRRFFDCDRQRRLENVLAARTVFPTEVLHLAALATEEGGLTAPTAERFVALAATAFASPDTAADRSWHSEFERISPVAADIGGRTSVRVVHLAPRVFDLDDLRLRAARRGLTMIGRIQGPPAWGGPDVLQRQASFRAAGEPRGVVVAESRGIALTPEGRELCDRLADADSARWEREFPRTEAELEASGLAYFSHRLSGEEDVAEPILYEDYLPVAVDSGPDHPPWLAETLGRPVHDPFTLYRQQQDRTRERTAS</sequence>
<evidence type="ECO:0000256" key="4">
    <source>
        <dbReference type="ARBA" id="ARBA00023004"/>
    </source>
</evidence>
<dbReference type="PANTHER" id="PTHR39479">
    <property type="match status" value="1"/>
</dbReference>
<dbReference type="EC" id="1.13.11.93" evidence="6"/>
<proteinExistence type="inferred from homology"/>
<evidence type="ECO:0000313" key="8">
    <source>
        <dbReference type="EMBL" id="ANS27274.1"/>
    </source>
</evidence>
<dbReference type="SMART" id="SM01150">
    <property type="entry name" value="DUF1338"/>
    <property type="match status" value="1"/>
</dbReference>
<evidence type="ECO:0000256" key="2">
    <source>
        <dbReference type="ARBA" id="ARBA00022964"/>
    </source>
</evidence>
<evidence type="ECO:0000256" key="6">
    <source>
        <dbReference type="ARBA" id="ARBA00035023"/>
    </source>
</evidence>
<dbReference type="PATRIC" id="fig|37919.13.peg.2638"/>
<dbReference type="AlphaFoldDB" id="A0A1B1K3S5"/>
<organism evidence="8 9">
    <name type="scientific">Rhodococcus opacus</name>
    <name type="common">Nocardia opaca</name>
    <dbReference type="NCBI Taxonomy" id="37919"/>
    <lineage>
        <taxon>Bacteria</taxon>
        <taxon>Bacillati</taxon>
        <taxon>Actinomycetota</taxon>
        <taxon>Actinomycetes</taxon>
        <taxon>Mycobacteriales</taxon>
        <taxon>Nocardiaceae</taxon>
        <taxon>Rhodococcus</taxon>
    </lineage>
</organism>
<comment type="similarity">
    <text evidence="5">Belongs to the 2-oxoadipate dioxygenase/decarboxylase family.</text>
</comment>
<evidence type="ECO:0000256" key="5">
    <source>
        <dbReference type="ARBA" id="ARBA00035013"/>
    </source>
</evidence>
<reference evidence="8 9" key="1">
    <citation type="submission" date="2014-07" db="EMBL/GenBank/DDBJ databases">
        <authorList>
            <person name="Zhang J.E."/>
            <person name="Yang H."/>
            <person name="Guo J."/>
            <person name="Deng Z."/>
            <person name="Luo H."/>
            <person name="Luo M."/>
            <person name="Zhao B."/>
        </authorList>
    </citation>
    <scope>NUCLEOTIDE SEQUENCE [LARGE SCALE GENOMIC DNA]</scope>
    <source>
        <strain evidence="8 9">1CP</strain>
    </source>
</reference>
<comment type="cofactor">
    <cofactor evidence="1">
        <name>Fe(2+)</name>
        <dbReference type="ChEBI" id="CHEBI:29033"/>
    </cofactor>
</comment>
<keyword evidence="3" id="KW-0560">Oxidoreductase</keyword>
<dbReference type="PANTHER" id="PTHR39479:SF2">
    <property type="entry name" value="2-OXOADIPATE DIOXYGENASE_DECARBOXYLASE"/>
    <property type="match status" value="1"/>
</dbReference>
<dbReference type="GO" id="GO:0051213">
    <property type="term" value="F:dioxygenase activity"/>
    <property type="evidence" value="ECO:0007669"/>
    <property type="project" value="UniProtKB-KW"/>
</dbReference>
<keyword evidence="2" id="KW-0223">Dioxygenase</keyword>
<dbReference type="Proteomes" id="UP000186108">
    <property type="component" value="Chromosome"/>
</dbReference>
<protein>
    <recommendedName>
        <fullName evidence="6">2-oxoadipate dioxygenase/decarboxylase</fullName>
        <ecNumber evidence="6">1.13.11.93</ecNumber>
    </recommendedName>
    <alternativeName>
        <fullName evidence="7">2-hydroxyglutarate synthase</fullName>
    </alternativeName>
</protein>
<evidence type="ECO:0000256" key="1">
    <source>
        <dbReference type="ARBA" id="ARBA00001954"/>
    </source>
</evidence>
<evidence type="ECO:0000256" key="3">
    <source>
        <dbReference type="ARBA" id="ARBA00023002"/>
    </source>
</evidence>
<name>A0A1B1K3S5_RHOOP</name>
<evidence type="ECO:0000313" key="9">
    <source>
        <dbReference type="Proteomes" id="UP000186108"/>
    </source>
</evidence>
<dbReference type="InterPro" id="IPR009770">
    <property type="entry name" value="HGLS"/>
</dbReference>
<dbReference type="Gene3D" id="3.10.180.80">
    <property type="entry name" value="Uncharacterised protein PF07063, DUF1338"/>
    <property type="match status" value="1"/>
</dbReference>